<sequence length="103" mass="11627">MVRERAAPLRVGAEDDRRGAVRRIRPRYAAVSVGTPTWLLGFFRSRIARPFEIAVIAIGERYPRYQAIPGGSRGGYRYNVRRVDVFVTLERVHENPGASQKSG</sequence>
<evidence type="ECO:0000313" key="1">
    <source>
        <dbReference type="EMBL" id="SIT48681.1"/>
    </source>
</evidence>
<proteinExistence type="predicted"/>
<gene>
    <name evidence="1" type="ORF">BN2476_640147</name>
</gene>
<protein>
    <submittedName>
        <fullName evidence="1">Uncharacterized protein</fullName>
    </submittedName>
</protein>
<dbReference type="EMBL" id="CYGY02000064">
    <property type="protein sequence ID" value="SIT48681.1"/>
    <property type="molecule type" value="Genomic_DNA"/>
</dbReference>
<comment type="caution">
    <text evidence="1">The sequence shown here is derived from an EMBL/GenBank/DDBJ whole genome shotgun (WGS) entry which is preliminary data.</text>
</comment>
<dbReference type="Proteomes" id="UP000195569">
    <property type="component" value="Unassembled WGS sequence"/>
</dbReference>
<evidence type="ECO:0000313" key="2">
    <source>
        <dbReference type="Proteomes" id="UP000195569"/>
    </source>
</evidence>
<accession>A0A1N7SMT0</accession>
<name>A0A1N7SMT0_9BURK</name>
<keyword evidence="2" id="KW-1185">Reference proteome</keyword>
<organism evidence="1 2">
    <name type="scientific">Paraburkholderia piptadeniae</name>
    <dbReference type="NCBI Taxonomy" id="1701573"/>
    <lineage>
        <taxon>Bacteria</taxon>
        <taxon>Pseudomonadati</taxon>
        <taxon>Pseudomonadota</taxon>
        <taxon>Betaproteobacteria</taxon>
        <taxon>Burkholderiales</taxon>
        <taxon>Burkholderiaceae</taxon>
        <taxon>Paraburkholderia</taxon>
    </lineage>
</organism>
<dbReference type="AlphaFoldDB" id="A0A1N7SMT0"/>
<reference evidence="1" key="1">
    <citation type="submission" date="2016-12" db="EMBL/GenBank/DDBJ databases">
        <authorList>
            <person name="Moulin L."/>
        </authorList>
    </citation>
    <scope>NUCLEOTIDE SEQUENCE [LARGE SCALE GENOMIC DNA]</scope>
    <source>
        <strain evidence="1">STM 7183</strain>
    </source>
</reference>